<accession>A0A5J4FU11</accession>
<organism evidence="4 5">
    <name type="scientific">Patiriisocius marinistellae</name>
    <dbReference type="NCBI Taxonomy" id="2494560"/>
    <lineage>
        <taxon>Bacteria</taxon>
        <taxon>Pseudomonadati</taxon>
        <taxon>Bacteroidota</taxon>
        <taxon>Flavobacteriia</taxon>
        <taxon>Flavobacteriales</taxon>
        <taxon>Flavobacteriaceae</taxon>
        <taxon>Patiriisocius</taxon>
    </lineage>
</organism>
<dbReference type="GO" id="GO:0046872">
    <property type="term" value="F:metal ion binding"/>
    <property type="evidence" value="ECO:0007669"/>
    <property type="project" value="UniProtKB-KW"/>
</dbReference>
<gene>
    <name evidence="4" type="ORF">ULMS_07210</name>
</gene>
<dbReference type="OrthoDB" id="9812065at2"/>
<reference evidence="4 5" key="1">
    <citation type="submission" date="2019-08" db="EMBL/GenBank/DDBJ databases">
        <title>Ulvibacter marinistellae sp. nov., isolated from a starfish, Patiria pectinifera.</title>
        <authorList>
            <person name="Kawano K."/>
            <person name="Ushijima N."/>
            <person name="Kihara M."/>
            <person name="Itoh H."/>
        </authorList>
    </citation>
    <scope>NUCLEOTIDE SEQUENCE [LARGE SCALE GENOMIC DNA]</scope>
    <source>
        <strain evidence="4 5">KK4</strain>
    </source>
</reference>
<dbReference type="Gene3D" id="3.20.20.370">
    <property type="entry name" value="Glycoside hydrolase/deacetylase"/>
    <property type="match status" value="1"/>
</dbReference>
<dbReference type="RefSeq" id="WP_151893142.1">
    <property type="nucleotide sequence ID" value="NZ_BKCF01000001.1"/>
</dbReference>
<dbReference type="InterPro" id="IPR011330">
    <property type="entry name" value="Glyco_hydro/deAcase_b/a-brl"/>
</dbReference>
<proteinExistence type="predicted"/>
<feature type="domain" description="NodB homology" evidence="3">
    <location>
        <begin position="28"/>
        <end position="218"/>
    </location>
</feature>
<evidence type="ECO:0000259" key="3">
    <source>
        <dbReference type="PROSITE" id="PS51677"/>
    </source>
</evidence>
<keyword evidence="5" id="KW-1185">Reference proteome</keyword>
<dbReference type="GO" id="GO:0016810">
    <property type="term" value="F:hydrolase activity, acting on carbon-nitrogen (but not peptide) bonds"/>
    <property type="evidence" value="ECO:0007669"/>
    <property type="project" value="InterPro"/>
</dbReference>
<keyword evidence="2" id="KW-0378">Hydrolase</keyword>
<protein>
    <submittedName>
        <fullName evidence="4">Polysaccharide deacetylase</fullName>
    </submittedName>
</protein>
<dbReference type="PANTHER" id="PTHR10587:SF133">
    <property type="entry name" value="CHITIN DEACETYLASE 1-RELATED"/>
    <property type="match status" value="1"/>
</dbReference>
<name>A0A5J4FU11_9FLAO</name>
<comment type="caution">
    <text evidence="4">The sequence shown here is derived from an EMBL/GenBank/DDBJ whole genome shotgun (WGS) entry which is preliminary data.</text>
</comment>
<sequence length="220" mass="25729">MNSLLVSPPKLIQRLFSTREWSRPNNEKTIYLTFDDGPIPIITPWVLETLYKFNAKATFFCIGDNVNKHPSIFAEILNNGHSVGNHTQHHLNGWKTNFKNYIKDVELFENTFTRTIKLNENNYQKTTICNLYRPPYGKMTSRQAKKIREKGYKIIMWNVLSMDYDANISEEKCLENVLKNISNGSIIVFHDSLKAEKNLRYALPKVLSFIVENNYRFSKL</sequence>
<evidence type="ECO:0000256" key="2">
    <source>
        <dbReference type="ARBA" id="ARBA00022801"/>
    </source>
</evidence>
<dbReference type="InterPro" id="IPR050248">
    <property type="entry name" value="Polysacc_deacetylase_ArnD"/>
</dbReference>
<dbReference type="GO" id="GO:0005975">
    <property type="term" value="P:carbohydrate metabolic process"/>
    <property type="evidence" value="ECO:0007669"/>
    <property type="project" value="InterPro"/>
</dbReference>
<dbReference type="CDD" id="cd10917">
    <property type="entry name" value="CE4_NodB_like_6s_7s"/>
    <property type="match status" value="1"/>
</dbReference>
<evidence type="ECO:0000313" key="4">
    <source>
        <dbReference type="EMBL" id="GEQ85213.1"/>
    </source>
</evidence>
<keyword evidence="1" id="KW-0479">Metal-binding</keyword>
<dbReference type="InterPro" id="IPR002509">
    <property type="entry name" value="NODB_dom"/>
</dbReference>
<dbReference type="PROSITE" id="PS51677">
    <property type="entry name" value="NODB"/>
    <property type="match status" value="1"/>
</dbReference>
<dbReference type="EMBL" id="BKCF01000001">
    <property type="protein sequence ID" value="GEQ85213.1"/>
    <property type="molecule type" value="Genomic_DNA"/>
</dbReference>
<evidence type="ECO:0000313" key="5">
    <source>
        <dbReference type="Proteomes" id="UP000326994"/>
    </source>
</evidence>
<dbReference type="GO" id="GO:0016020">
    <property type="term" value="C:membrane"/>
    <property type="evidence" value="ECO:0007669"/>
    <property type="project" value="TreeGrafter"/>
</dbReference>
<evidence type="ECO:0000256" key="1">
    <source>
        <dbReference type="ARBA" id="ARBA00022723"/>
    </source>
</evidence>
<dbReference type="SUPFAM" id="SSF88713">
    <property type="entry name" value="Glycoside hydrolase/deacetylase"/>
    <property type="match status" value="1"/>
</dbReference>
<dbReference type="PANTHER" id="PTHR10587">
    <property type="entry name" value="GLYCOSYL TRANSFERASE-RELATED"/>
    <property type="match status" value="1"/>
</dbReference>
<dbReference type="AlphaFoldDB" id="A0A5J4FU11"/>
<dbReference type="Proteomes" id="UP000326994">
    <property type="component" value="Unassembled WGS sequence"/>
</dbReference>
<dbReference type="Pfam" id="PF01522">
    <property type="entry name" value="Polysacc_deac_1"/>
    <property type="match status" value="1"/>
</dbReference>